<evidence type="ECO:0000256" key="2">
    <source>
        <dbReference type="PROSITE-ProRule" id="PRU00335"/>
    </source>
</evidence>
<protein>
    <submittedName>
        <fullName evidence="4">AcrR family transcriptional regulator</fullName>
    </submittedName>
</protein>
<dbReference type="Proteomes" id="UP000824633">
    <property type="component" value="Chromosome"/>
</dbReference>
<evidence type="ECO:0000256" key="1">
    <source>
        <dbReference type="ARBA" id="ARBA00023125"/>
    </source>
</evidence>
<evidence type="ECO:0000313" key="5">
    <source>
        <dbReference type="Proteomes" id="UP000824633"/>
    </source>
</evidence>
<dbReference type="SUPFAM" id="SSF48498">
    <property type="entry name" value="Tetracyclin repressor-like, C-terminal domain"/>
    <property type="match status" value="1"/>
</dbReference>
<keyword evidence="1 2" id="KW-0238">DNA-binding</keyword>
<name>A0ABN6J4Y9_9CLOT</name>
<feature type="domain" description="HTH tetR-type" evidence="3">
    <location>
        <begin position="12"/>
        <end position="72"/>
    </location>
</feature>
<proteinExistence type="predicted"/>
<dbReference type="PRINTS" id="PR00455">
    <property type="entry name" value="HTHTETR"/>
</dbReference>
<dbReference type="PANTHER" id="PTHR30328:SF54">
    <property type="entry name" value="HTH-TYPE TRANSCRIPTIONAL REPRESSOR SCO4008"/>
    <property type="match status" value="1"/>
</dbReference>
<accession>A0ABN6J4Y9</accession>
<evidence type="ECO:0000313" key="4">
    <source>
        <dbReference type="EMBL" id="BCZ47837.1"/>
    </source>
</evidence>
<dbReference type="RefSeq" id="WP_224034153.1">
    <property type="nucleotide sequence ID" value="NZ_AP024849.1"/>
</dbReference>
<sequence length="206" mass="24354">MENLNPKDKRRNINKTDIINAAERLFFSKGYNNSTMDEVAKESGFTKRTLYSYFTSKEEIYEKIKERGYLILNDLFLEELEKEKNSSEISKIKSMGYSFLKFEREYRGYFRSIFESEGYMVECELLEQTTLDMLQTCIKEGVKKGEITDKIDCVSISLILWSVLMGFVNTFSRKEEYIKGYFKKDIREVTENGFDFILNSIKKEKV</sequence>
<feature type="DNA-binding region" description="H-T-H motif" evidence="2">
    <location>
        <begin position="35"/>
        <end position="54"/>
    </location>
</feature>
<dbReference type="PANTHER" id="PTHR30328">
    <property type="entry name" value="TRANSCRIPTIONAL REPRESSOR"/>
    <property type="match status" value="1"/>
</dbReference>
<gene>
    <name evidence="4" type="ORF">psyc5s11_39040</name>
</gene>
<evidence type="ECO:0000259" key="3">
    <source>
        <dbReference type="PROSITE" id="PS50977"/>
    </source>
</evidence>
<dbReference type="PROSITE" id="PS50977">
    <property type="entry name" value="HTH_TETR_2"/>
    <property type="match status" value="1"/>
</dbReference>
<dbReference type="Pfam" id="PF00440">
    <property type="entry name" value="TetR_N"/>
    <property type="match status" value="1"/>
</dbReference>
<reference evidence="5" key="1">
    <citation type="submission" date="2021-07" db="EMBL/GenBank/DDBJ databases">
        <title>Complete genome sequencing of a Clostridium isolate.</title>
        <authorList>
            <person name="Ueki A."/>
            <person name="Tonouchi A."/>
        </authorList>
    </citation>
    <scope>NUCLEOTIDE SEQUENCE [LARGE SCALE GENOMIC DNA]</scope>
    <source>
        <strain evidence="5">C5S11</strain>
    </source>
</reference>
<dbReference type="InterPro" id="IPR050109">
    <property type="entry name" value="HTH-type_TetR-like_transc_reg"/>
</dbReference>
<dbReference type="InterPro" id="IPR036271">
    <property type="entry name" value="Tet_transcr_reg_TetR-rel_C_sf"/>
</dbReference>
<dbReference type="SUPFAM" id="SSF46689">
    <property type="entry name" value="Homeodomain-like"/>
    <property type="match status" value="1"/>
</dbReference>
<keyword evidence="5" id="KW-1185">Reference proteome</keyword>
<organism evidence="4 5">
    <name type="scientific">Clostridium gelidum</name>
    <dbReference type="NCBI Taxonomy" id="704125"/>
    <lineage>
        <taxon>Bacteria</taxon>
        <taxon>Bacillati</taxon>
        <taxon>Bacillota</taxon>
        <taxon>Clostridia</taxon>
        <taxon>Eubacteriales</taxon>
        <taxon>Clostridiaceae</taxon>
        <taxon>Clostridium</taxon>
    </lineage>
</organism>
<dbReference type="InterPro" id="IPR001647">
    <property type="entry name" value="HTH_TetR"/>
</dbReference>
<dbReference type="Gene3D" id="1.10.357.10">
    <property type="entry name" value="Tetracycline Repressor, domain 2"/>
    <property type="match status" value="1"/>
</dbReference>
<dbReference type="Gene3D" id="1.10.10.60">
    <property type="entry name" value="Homeodomain-like"/>
    <property type="match status" value="1"/>
</dbReference>
<dbReference type="InterPro" id="IPR009057">
    <property type="entry name" value="Homeodomain-like_sf"/>
</dbReference>
<dbReference type="EMBL" id="AP024849">
    <property type="protein sequence ID" value="BCZ47837.1"/>
    <property type="molecule type" value="Genomic_DNA"/>
</dbReference>